<name>X1UB63_9ZZZZ</name>
<protein>
    <submittedName>
        <fullName evidence="1">Uncharacterized protein</fullName>
    </submittedName>
</protein>
<organism evidence="1">
    <name type="scientific">marine sediment metagenome</name>
    <dbReference type="NCBI Taxonomy" id="412755"/>
    <lineage>
        <taxon>unclassified sequences</taxon>
        <taxon>metagenomes</taxon>
        <taxon>ecological metagenomes</taxon>
    </lineage>
</organism>
<evidence type="ECO:0000313" key="1">
    <source>
        <dbReference type="EMBL" id="GAI89569.1"/>
    </source>
</evidence>
<sequence length="92" mass="10291">AALSGRLAAKAIIKTENNGKKKKSAIEIYKKLMKKTVNQTVNNTGKGIINLKDNDELMAYLKKAMLKMGVGFLFQNFFNKFRSGEKQTLLPP</sequence>
<dbReference type="EMBL" id="BARW01022884">
    <property type="protein sequence ID" value="GAI89569.1"/>
    <property type="molecule type" value="Genomic_DNA"/>
</dbReference>
<comment type="caution">
    <text evidence="1">The sequence shown here is derived from an EMBL/GenBank/DDBJ whole genome shotgun (WGS) entry which is preliminary data.</text>
</comment>
<accession>X1UB63</accession>
<proteinExistence type="predicted"/>
<dbReference type="AlphaFoldDB" id="X1UB63"/>
<reference evidence="1" key="1">
    <citation type="journal article" date="2014" name="Front. Microbiol.">
        <title>High frequency of phylogenetically diverse reductive dehalogenase-homologous genes in deep subseafloor sedimentary metagenomes.</title>
        <authorList>
            <person name="Kawai M."/>
            <person name="Futagami T."/>
            <person name="Toyoda A."/>
            <person name="Takaki Y."/>
            <person name="Nishi S."/>
            <person name="Hori S."/>
            <person name="Arai W."/>
            <person name="Tsubouchi T."/>
            <person name="Morono Y."/>
            <person name="Uchiyama I."/>
            <person name="Ito T."/>
            <person name="Fujiyama A."/>
            <person name="Inagaki F."/>
            <person name="Takami H."/>
        </authorList>
    </citation>
    <scope>NUCLEOTIDE SEQUENCE</scope>
    <source>
        <strain evidence="1">Expedition CK06-06</strain>
    </source>
</reference>
<gene>
    <name evidence="1" type="ORF">S12H4_38082</name>
</gene>
<feature type="non-terminal residue" evidence="1">
    <location>
        <position position="1"/>
    </location>
</feature>